<sequence length="135" mass="13767">MEPEQLYLIFGAVAALCAAVVIAMAVCVAFVMVMIGVVTISIIVGFSTGKVLSGLRALLVQLGVLAGAPVGAVAALVLAQTWPDLSHHGVILAMGGATGAFGGLVMALLANRVVQMAADRFPKLRLPRTTLIPSS</sequence>
<feature type="transmembrane region" description="Helical" evidence="1">
    <location>
        <begin position="57"/>
        <end position="78"/>
    </location>
</feature>
<evidence type="ECO:0000313" key="2">
    <source>
        <dbReference type="EMBL" id="RBP39809.1"/>
    </source>
</evidence>
<reference evidence="2 3" key="1">
    <citation type="submission" date="2018-06" db="EMBL/GenBank/DDBJ databases">
        <title>Genomic Encyclopedia of Type Strains, Phase IV (KMG-IV): sequencing the most valuable type-strain genomes for metagenomic binning, comparative biology and taxonomic classification.</title>
        <authorList>
            <person name="Goeker M."/>
        </authorList>
    </citation>
    <scope>NUCLEOTIDE SEQUENCE [LARGE SCALE GENOMIC DNA]</scope>
    <source>
        <strain evidence="2 3">DSM 25532</strain>
    </source>
</reference>
<keyword evidence="1" id="KW-0812">Transmembrane</keyword>
<dbReference type="Proteomes" id="UP000253426">
    <property type="component" value="Unassembled WGS sequence"/>
</dbReference>
<comment type="caution">
    <text evidence="2">The sequence shown here is derived from an EMBL/GenBank/DDBJ whole genome shotgun (WGS) entry which is preliminary data.</text>
</comment>
<feature type="transmembrane region" description="Helical" evidence="1">
    <location>
        <begin position="12"/>
        <end position="45"/>
    </location>
</feature>
<dbReference type="EMBL" id="QNRR01000009">
    <property type="protein sequence ID" value="RBP39809.1"/>
    <property type="molecule type" value="Genomic_DNA"/>
</dbReference>
<dbReference type="AlphaFoldDB" id="A0A366HDB1"/>
<name>A0A366HDB1_9BACT</name>
<keyword evidence="3" id="KW-1185">Reference proteome</keyword>
<feature type="transmembrane region" description="Helical" evidence="1">
    <location>
        <begin position="90"/>
        <end position="110"/>
    </location>
</feature>
<dbReference type="RefSeq" id="WP_113960693.1">
    <property type="nucleotide sequence ID" value="NZ_QNRR01000009.1"/>
</dbReference>
<proteinExistence type="predicted"/>
<evidence type="ECO:0000313" key="3">
    <source>
        <dbReference type="Proteomes" id="UP000253426"/>
    </source>
</evidence>
<protein>
    <submittedName>
        <fullName evidence="2">Uncharacterized protein</fullName>
    </submittedName>
</protein>
<accession>A0A366HDB1</accession>
<evidence type="ECO:0000256" key="1">
    <source>
        <dbReference type="SAM" id="Phobius"/>
    </source>
</evidence>
<keyword evidence="1" id="KW-0472">Membrane</keyword>
<keyword evidence="1" id="KW-1133">Transmembrane helix</keyword>
<gene>
    <name evidence="2" type="ORF">DES53_109237</name>
</gene>
<organism evidence="2 3">
    <name type="scientific">Roseimicrobium gellanilyticum</name>
    <dbReference type="NCBI Taxonomy" id="748857"/>
    <lineage>
        <taxon>Bacteria</taxon>
        <taxon>Pseudomonadati</taxon>
        <taxon>Verrucomicrobiota</taxon>
        <taxon>Verrucomicrobiia</taxon>
        <taxon>Verrucomicrobiales</taxon>
        <taxon>Verrucomicrobiaceae</taxon>
        <taxon>Roseimicrobium</taxon>
    </lineage>
</organism>